<dbReference type="EMBL" id="FQZQ01000001">
    <property type="protein sequence ID" value="SHI49590.1"/>
    <property type="molecule type" value="Genomic_DNA"/>
</dbReference>
<dbReference type="Gene3D" id="2.170.16.10">
    <property type="entry name" value="Hedgehog/Intein (Hint) domain"/>
    <property type="match status" value="1"/>
</dbReference>
<feature type="region of interest" description="Disordered" evidence="8">
    <location>
        <begin position="1"/>
        <end position="30"/>
    </location>
</feature>
<feature type="region of interest" description="Disordered" evidence="8">
    <location>
        <begin position="102"/>
        <end position="136"/>
    </location>
</feature>
<feature type="region of interest" description="Disordered" evidence="8">
    <location>
        <begin position="1079"/>
        <end position="1136"/>
    </location>
</feature>
<dbReference type="InterPro" id="IPR018511">
    <property type="entry name" value="Hemolysin-typ_Ca-bd_CS"/>
</dbReference>
<evidence type="ECO:0000256" key="6">
    <source>
        <dbReference type="ARBA" id="ARBA00023026"/>
    </source>
</evidence>
<dbReference type="Pfam" id="PF13403">
    <property type="entry name" value="Hint_2"/>
    <property type="match status" value="1"/>
</dbReference>
<evidence type="ECO:0000313" key="10">
    <source>
        <dbReference type="EMBL" id="SHI49590.1"/>
    </source>
</evidence>
<dbReference type="PANTHER" id="PTHR38340:SF1">
    <property type="entry name" value="S-LAYER PROTEIN"/>
    <property type="match status" value="1"/>
</dbReference>
<dbReference type="InterPro" id="IPR011049">
    <property type="entry name" value="Serralysin-like_metalloprot_C"/>
</dbReference>
<dbReference type="GO" id="GO:0005576">
    <property type="term" value="C:extracellular region"/>
    <property type="evidence" value="ECO:0007669"/>
    <property type="project" value="UniProtKB-SubCell"/>
</dbReference>
<comment type="subcellular location">
    <subcellularLocation>
        <location evidence="1">Membrane</location>
    </subcellularLocation>
    <subcellularLocation>
        <location evidence="2">Secreted</location>
    </subcellularLocation>
</comment>
<dbReference type="GO" id="GO:0005509">
    <property type="term" value="F:calcium ion binding"/>
    <property type="evidence" value="ECO:0007669"/>
    <property type="project" value="InterPro"/>
</dbReference>
<evidence type="ECO:0000259" key="9">
    <source>
        <dbReference type="Pfam" id="PF13403"/>
    </source>
</evidence>
<feature type="compositionally biased region" description="Low complexity" evidence="8">
    <location>
        <begin position="543"/>
        <end position="569"/>
    </location>
</feature>
<evidence type="ECO:0000313" key="11">
    <source>
        <dbReference type="Proteomes" id="UP000183982"/>
    </source>
</evidence>
<dbReference type="SUPFAM" id="SSF51120">
    <property type="entry name" value="beta-Roll"/>
    <property type="match status" value="6"/>
</dbReference>
<feature type="domain" description="Hedgehog/Intein (Hint)" evidence="9">
    <location>
        <begin position="1245"/>
        <end position="1390"/>
    </location>
</feature>
<dbReference type="InterPro" id="IPR036844">
    <property type="entry name" value="Hint_dom_sf"/>
</dbReference>
<dbReference type="InterPro" id="IPR050557">
    <property type="entry name" value="RTX_toxin/Mannuronan_C5-epim"/>
</dbReference>
<dbReference type="Gene3D" id="2.150.10.10">
    <property type="entry name" value="Serralysin-like metalloprotease, C-terminal"/>
    <property type="match status" value="8"/>
</dbReference>
<keyword evidence="6" id="KW-0843">Virulence</keyword>
<dbReference type="Pfam" id="PF00353">
    <property type="entry name" value="HemolysinCabind"/>
    <property type="match status" value="14"/>
</dbReference>
<evidence type="ECO:0000256" key="7">
    <source>
        <dbReference type="ARBA" id="ARBA00023136"/>
    </source>
</evidence>
<feature type="compositionally biased region" description="Gly residues" evidence="8">
    <location>
        <begin position="1113"/>
        <end position="1123"/>
    </location>
</feature>
<dbReference type="InterPro" id="IPR003995">
    <property type="entry name" value="RTX_toxin_determinant-A"/>
</dbReference>
<dbReference type="PRINTS" id="PR00313">
    <property type="entry name" value="CABNDNGRPT"/>
</dbReference>
<feature type="region of interest" description="Disordered" evidence="8">
    <location>
        <begin position="530"/>
        <end position="620"/>
    </location>
</feature>
<name>A0A1M6BLB2_9RHOB</name>
<dbReference type="Proteomes" id="UP000183982">
    <property type="component" value="Unassembled WGS sequence"/>
</dbReference>
<evidence type="ECO:0000256" key="8">
    <source>
        <dbReference type="SAM" id="MobiDB-lite"/>
    </source>
</evidence>
<keyword evidence="4" id="KW-0800">Toxin</keyword>
<keyword evidence="3" id="KW-0964">Secreted</keyword>
<dbReference type="PROSITE" id="PS50817">
    <property type="entry name" value="INTEIN_N_TER"/>
    <property type="match status" value="1"/>
</dbReference>
<protein>
    <submittedName>
        <fullName evidence="10">Ca2+-binding protein, RTX toxin-related</fullName>
    </submittedName>
</protein>
<evidence type="ECO:0000256" key="5">
    <source>
        <dbReference type="ARBA" id="ARBA00022737"/>
    </source>
</evidence>
<dbReference type="PRINTS" id="PR01488">
    <property type="entry name" value="RTXTOXINA"/>
</dbReference>
<dbReference type="InterPro" id="IPR001343">
    <property type="entry name" value="Hemolysn_Ca-bd"/>
</dbReference>
<dbReference type="InterPro" id="IPR006141">
    <property type="entry name" value="Intein_N"/>
</dbReference>
<keyword evidence="11" id="KW-1185">Reference proteome</keyword>
<dbReference type="GO" id="GO:0016020">
    <property type="term" value="C:membrane"/>
    <property type="evidence" value="ECO:0007669"/>
    <property type="project" value="UniProtKB-SubCell"/>
</dbReference>
<dbReference type="RefSeq" id="WP_073248589.1">
    <property type="nucleotide sequence ID" value="NZ_FQZQ01000001.1"/>
</dbReference>
<accession>A0A1M6BLB2</accession>
<feature type="compositionally biased region" description="Polar residues" evidence="8">
    <location>
        <begin position="102"/>
        <end position="118"/>
    </location>
</feature>
<dbReference type="InterPro" id="IPR028992">
    <property type="entry name" value="Hedgehog/Intein_dom"/>
</dbReference>
<evidence type="ECO:0000256" key="2">
    <source>
        <dbReference type="ARBA" id="ARBA00004613"/>
    </source>
</evidence>
<dbReference type="SUPFAM" id="SSF51294">
    <property type="entry name" value="Hedgehog/intein (Hint) domain"/>
    <property type="match status" value="1"/>
</dbReference>
<organism evidence="10 11">
    <name type="scientific">Shimia gijangensis</name>
    <dbReference type="NCBI Taxonomy" id="1470563"/>
    <lineage>
        <taxon>Bacteria</taxon>
        <taxon>Pseudomonadati</taxon>
        <taxon>Pseudomonadota</taxon>
        <taxon>Alphaproteobacteria</taxon>
        <taxon>Rhodobacterales</taxon>
        <taxon>Roseobacteraceae</taxon>
    </lineage>
</organism>
<dbReference type="GO" id="GO:0090729">
    <property type="term" value="F:toxin activity"/>
    <property type="evidence" value="ECO:0007669"/>
    <property type="project" value="UniProtKB-KW"/>
</dbReference>
<evidence type="ECO:0000256" key="1">
    <source>
        <dbReference type="ARBA" id="ARBA00004370"/>
    </source>
</evidence>
<sequence length="1437" mass="146680">MADPTGPGVVEGTENDDVIDSGYTDGDGDAVTSGGDLVYGLGGDDSIVAGDGDDTIHGDHGSAPAVQQVFQWSEGPGFGNHSNAPNFVQDTGAASITFTTLSQSSGVETEYETSNQNTDDLDPSIDDNSSLSSILNGDPNSAHYHWESDTPVENVEFRINDIDGDGQVTVRAYDADGVAIEVQLSDAGSGLALTNTDGVAGNDTATSIDTDYTDDDAAEHSVLVTIPGPVVSWEIVHEQEGSHNSGINVTDIAFEAPVDPDFLSAGDDTILGGAGDDEIYGEGGNDLIYGGDGSDTVDGGTGDDTIYGGNAEGTGVGGRESFNWDQTDGSGPLLNDGDSIDPSFVQDTGSVYVTYIQLTDNGAETEFESDTQNVSGIDAGTETINACSSLESQLDADQESASYKLNFSEAVSNVDFRVNDIDHDSVVQIQAYGVDGNLIPVTLTASAGTDLILSNEDGVAGDDTATATNNSGPNTGNDNSILVEIAGPVTRIIITHSNDGGDNSHVNITDVFFDTLTTLPDDGAGDSLIGGLGDDDIYGQGGDDTISGGDGSDSIEGGDGNDIIDSSTGNDLDQSPDLGFPSYLGFPEVPQDGDPNNDRDFVDGGAGDDTISTGDDADTILGGSGNDEIDAGVDADEVDAGTGDDLVVGGEGSDTILGGEGDDTIYGGLDPAFPDYLNIPDDGSSGPADPVTNNGEDLIDGGAGNDVIFGQDDNDTITGGAGNDFIDAGVDNDSVDGGTGIDIVVGGQGDDTLHGGDDTDLVLGGSGDDVVSGDDGVDILDGGEGDDTVDGGAGTDFIFGEEGHDELTGGDDTDLIVGGEGDDTIYGDGTSGEGNTAGGAADLLVGGEGDDSILGGSGGDIIDGGAGADEMFGGDDRDVFTEVGVGDVIDGGEGGDDYDTLVIGGNALIDYDPLDPSGESGTITFLDLDTMTEIGTATFTNVENVIYVEDLPNHDEFLAEALSDAADVPDVIATSTSEILEDDFTGSTVGIVDGTIADDLIDGSYVDAEGDRIDPLANGVPGATTNNDTVHGYDGNDTIGGALGDDEILGGDGDDIISGGEGNDILRGEVGNDFLFGNAGNDELAGDEGSDTLLGNEGNDRLEGGDGDDSMVGGTGNDGLYGGDGDDTLEGGDGNDALIGGRGNDLLDLGGDSGLNIAYGGDDEDTFTGVNNGSTVFGGEGGVDNDTLDLTSAIPPGGSFVINYNPLDPTYDPVTGESESGTVSLFDAGGTPAGTIAFGQIENIICFTPGTTVLTPTGEVLVENLKIGDKVVTRDNGLQTIRWTGNKKLSGTDLLARPKLRPVMIRKGSLGSNLPERDMMVSPNHRMLLVSQQAQLLFEETEVLIAAKHMTHMPGVQQVKTSGVEYVHFLCDNHEVVLANGTWSESFQPGEYSLGSIGAEQRNEIYDLFPELKEREGLDSYTAARMTLKAHEAKLVG</sequence>
<dbReference type="GO" id="GO:0016539">
    <property type="term" value="P:intein-mediated protein splicing"/>
    <property type="evidence" value="ECO:0007669"/>
    <property type="project" value="InterPro"/>
</dbReference>
<evidence type="ECO:0000256" key="4">
    <source>
        <dbReference type="ARBA" id="ARBA00022656"/>
    </source>
</evidence>
<dbReference type="OrthoDB" id="6305173at2"/>
<proteinExistence type="predicted"/>
<keyword evidence="5" id="KW-0677">Repeat</keyword>
<gene>
    <name evidence="10" type="ORF">SAMN05444000_101268</name>
</gene>
<feature type="compositionally biased region" description="Low complexity" evidence="8">
    <location>
        <begin position="126"/>
        <end position="136"/>
    </location>
</feature>
<reference evidence="11" key="1">
    <citation type="submission" date="2016-11" db="EMBL/GenBank/DDBJ databases">
        <authorList>
            <person name="Varghese N."/>
            <person name="Submissions S."/>
        </authorList>
    </citation>
    <scope>NUCLEOTIDE SEQUENCE [LARGE SCALE GENOMIC DNA]</scope>
    <source>
        <strain evidence="11">DSM 100564</strain>
    </source>
</reference>
<dbReference type="STRING" id="1470563.SAMN05444000_101268"/>
<dbReference type="PROSITE" id="PS00330">
    <property type="entry name" value="HEMOLYSIN_CALCIUM"/>
    <property type="match status" value="6"/>
</dbReference>
<keyword evidence="7" id="KW-0472">Membrane</keyword>
<dbReference type="PANTHER" id="PTHR38340">
    <property type="entry name" value="S-LAYER PROTEIN"/>
    <property type="match status" value="1"/>
</dbReference>
<evidence type="ECO:0000256" key="3">
    <source>
        <dbReference type="ARBA" id="ARBA00022525"/>
    </source>
</evidence>